<evidence type="ECO:0000256" key="2">
    <source>
        <dbReference type="ARBA" id="ARBA00022803"/>
    </source>
</evidence>
<evidence type="ECO:0000313" key="5">
    <source>
        <dbReference type="Proteomes" id="UP001597012"/>
    </source>
</evidence>
<dbReference type="SMART" id="SM00028">
    <property type="entry name" value="TPR"/>
    <property type="match status" value="3"/>
</dbReference>
<proteinExistence type="predicted"/>
<organism evidence="4 5">
    <name type="scientific">Maribacter chungangensis</name>
    <dbReference type="NCBI Taxonomy" id="1069117"/>
    <lineage>
        <taxon>Bacteria</taxon>
        <taxon>Pseudomonadati</taxon>
        <taxon>Bacteroidota</taxon>
        <taxon>Flavobacteriia</taxon>
        <taxon>Flavobacteriales</taxon>
        <taxon>Flavobacteriaceae</taxon>
        <taxon>Maribacter</taxon>
    </lineage>
</organism>
<evidence type="ECO:0000313" key="4">
    <source>
        <dbReference type="EMBL" id="MFD0796082.1"/>
    </source>
</evidence>
<dbReference type="Proteomes" id="UP001597012">
    <property type="component" value="Unassembled WGS sequence"/>
</dbReference>
<feature type="repeat" description="TPR" evidence="3">
    <location>
        <begin position="173"/>
        <end position="206"/>
    </location>
</feature>
<dbReference type="InterPro" id="IPR011990">
    <property type="entry name" value="TPR-like_helical_dom_sf"/>
</dbReference>
<keyword evidence="5" id="KW-1185">Reference proteome</keyword>
<dbReference type="RefSeq" id="WP_379931752.1">
    <property type="nucleotide sequence ID" value="NZ_JBHTHY010000003.1"/>
</dbReference>
<evidence type="ECO:0000256" key="3">
    <source>
        <dbReference type="PROSITE-ProRule" id="PRU00339"/>
    </source>
</evidence>
<accession>A0ABW3AYB1</accession>
<dbReference type="PANTHER" id="PTHR44858">
    <property type="entry name" value="TETRATRICOPEPTIDE REPEAT PROTEIN 6"/>
    <property type="match status" value="1"/>
</dbReference>
<dbReference type="EMBL" id="JBHTHY010000003">
    <property type="protein sequence ID" value="MFD0796082.1"/>
    <property type="molecule type" value="Genomic_DNA"/>
</dbReference>
<dbReference type="SUPFAM" id="SSF48452">
    <property type="entry name" value="TPR-like"/>
    <property type="match status" value="1"/>
</dbReference>
<evidence type="ECO:0000256" key="1">
    <source>
        <dbReference type="ARBA" id="ARBA00022737"/>
    </source>
</evidence>
<dbReference type="PROSITE" id="PS51257">
    <property type="entry name" value="PROKAR_LIPOPROTEIN"/>
    <property type="match status" value="1"/>
</dbReference>
<dbReference type="InterPro" id="IPR050498">
    <property type="entry name" value="Ycf3"/>
</dbReference>
<reference evidence="5" key="1">
    <citation type="journal article" date="2019" name="Int. J. Syst. Evol. Microbiol.">
        <title>The Global Catalogue of Microorganisms (GCM) 10K type strain sequencing project: providing services to taxonomists for standard genome sequencing and annotation.</title>
        <authorList>
            <consortium name="The Broad Institute Genomics Platform"/>
            <consortium name="The Broad Institute Genome Sequencing Center for Infectious Disease"/>
            <person name="Wu L."/>
            <person name="Ma J."/>
        </authorList>
    </citation>
    <scope>NUCLEOTIDE SEQUENCE [LARGE SCALE GENOMIC DNA]</scope>
    <source>
        <strain evidence="5">CCUG 61948</strain>
    </source>
</reference>
<dbReference type="Pfam" id="PF13432">
    <property type="entry name" value="TPR_16"/>
    <property type="match status" value="1"/>
</dbReference>
<name>A0ABW3AYB1_9FLAO</name>
<keyword evidence="1" id="KW-0677">Repeat</keyword>
<dbReference type="Gene3D" id="1.25.40.10">
    <property type="entry name" value="Tetratricopeptide repeat domain"/>
    <property type="match status" value="1"/>
</dbReference>
<sequence length="268" mass="31463">MEKSQKLFLSVLLGLFLFSCNTKEEKIDAAMEFGKHANYQGTPTCMNAFAHILELDSTNAEAYRELSIPYLKRGIPHEWEKWIKEAVKYDAVKWQPYRGYNYLWFYRDYKRAIADFNASDTLTPYLDYPQGHSVDFWRGIAYLGLKDYKNSITYWDKHISKETEDSGEDWVELEAFLYRGIAYYESGNNEKALENFDKAIRYFKQTADSKYYKAKILSEQGQKQEALLLVEEAIADFTAGYYNNRAYVETLRQLYMGDLTELKDSLTN</sequence>
<keyword evidence="2 3" id="KW-0802">TPR repeat</keyword>
<protein>
    <submittedName>
        <fullName evidence="4">Tetratricopeptide repeat protein</fullName>
    </submittedName>
</protein>
<dbReference type="PROSITE" id="PS50005">
    <property type="entry name" value="TPR"/>
    <property type="match status" value="1"/>
</dbReference>
<gene>
    <name evidence="4" type="ORF">ACFQZJ_01310</name>
</gene>
<dbReference type="InterPro" id="IPR019734">
    <property type="entry name" value="TPR_rpt"/>
</dbReference>
<comment type="caution">
    <text evidence="4">The sequence shown here is derived from an EMBL/GenBank/DDBJ whole genome shotgun (WGS) entry which is preliminary data.</text>
</comment>
<dbReference type="PANTHER" id="PTHR44858:SF1">
    <property type="entry name" value="UDP-N-ACETYLGLUCOSAMINE--PEPTIDE N-ACETYLGLUCOSAMINYLTRANSFERASE SPINDLY-RELATED"/>
    <property type="match status" value="1"/>
</dbReference>